<evidence type="ECO:0000256" key="1">
    <source>
        <dbReference type="SAM" id="MobiDB-lite"/>
    </source>
</evidence>
<organism evidence="2 3">
    <name type="scientific">Plasmodiophora brassicae</name>
    <name type="common">Clubroot disease agent</name>
    <dbReference type="NCBI Taxonomy" id="37360"/>
    <lineage>
        <taxon>Eukaryota</taxon>
        <taxon>Sar</taxon>
        <taxon>Rhizaria</taxon>
        <taxon>Endomyxa</taxon>
        <taxon>Phytomyxea</taxon>
        <taxon>Plasmodiophorida</taxon>
        <taxon>Plasmodiophoridae</taxon>
        <taxon>Plasmodiophora</taxon>
    </lineage>
</organism>
<feature type="compositionally biased region" description="Low complexity" evidence="1">
    <location>
        <begin position="343"/>
        <end position="353"/>
    </location>
</feature>
<evidence type="ECO:0000313" key="3">
    <source>
        <dbReference type="Proteomes" id="UP000039324"/>
    </source>
</evidence>
<name>A0A0G4J0D5_PLABS</name>
<protein>
    <submittedName>
        <fullName evidence="2">Uncharacterized protein</fullName>
    </submittedName>
</protein>
<feature type="compositionally biased region" description="Basic and acidic residues" evidence="1">
    <location>
        <begin position="234"/>
        <end position="250"/>
    </location>
</feature>
<feature type="compositionally biased region" description="Low complexity" evidence="1">
    <location>
        <begin position="205"/>
        <end position="214"/>
    </location>
</feature>
<feature type="compositionally biased region" description="Basic and acidic residues" evidence="1">
    <location>
        <begin position="371"/>
        <end position="385"/>
    </location>
</feature>
<feature type="region of interest" description="Disordered" evidence="1">
    <location>
        <begin position="67"/>
        <end position="438"/>
    </location>
</feature>
<feature type="compositionally biased region" description="Basic and acidic residues" evidence="1">
    <location>
        <begin position="195"/>
        <end position="204"/>
    </location>
</feature>
<feature type="compositionally biased region" description="Basic and acidic residues" evidence="1">
    <location>
        <begin position="422"/>
        <end position="438"/>
    </location>
</feature>
<gene>
    <name evidence="2" type="ORF">PBRA_008357</name>
</gene>
<evidence type="ECO:0000313" key="2">
    <source>
        <dbReference type="EMBL" id="CEP01045.1"/>
    </source>
</evidence>
<feature type="compositionally biased region" description="Basic and acidic residues" evidence="1">
    <location>
        <begin position="215"/>
        <end position="228"/>
    </location>
</feature>
<proteinExistence type="predicted"/>
<feature type="compositionally biased region" description="Low complexity" evidence="1">
    <location>
        <begin position="251"/>
        <end position="269"/>
    </location>
</feature>
<feature type="compositionally biased region" description="Basic and acidic residues" evidence="1">
    <location>
        <begin position="319"/>
        <end position="339"/>
    </location>
</feature>
<sequence>MYGGRRRFDLLDATTLFFGDCRFCRVRDDGDGDADRRCDDGGSGAGAVRRGAVVVGAADQACRPVRDAEGAAGPDGVPGDPGGVHQGRAEEPEAGAAARRGGGQAHPVRAPGHRPVPRDGRRVQRHRPQHHRADVLRADPQHDRPRGAEAQLVRRPASPLELAGRHPPAGGRLDHQHAGHHRETRRDVRGHRRPGHPEAGDPRGGRAAADPVRPVQDDRDRPAARRPDVGAARHGQDDDGEGGRAPHDGVVHPGGRVRVRPEVPGRGAPHGTRRVPPGPGERPVHHLHRRGRRDRHEAVRRADRRRPRGAAHPDGAADADGRVRPVDERQGDHGDEPGRHARPGAAAPRPSGPQDRVPAAGPPPEAPHLPGGDRQDEPVRGDRPGGLRAAPGEGVRRRHRVDRPGGRPARRPQQPVRHPARRLREGVQEQHQEGGHRL</sequence>
<dbReference type="Proteomes" id="UP000039324">
    <property type="component" value="Unassembled WGS sequence"/>
</dbReference>
<dbReference type="OMA" id="HHERHAR"/>
<dbReference type="EMBL" id="CDSF01000107">
    <property type="protein sequence ID" value="CEP01045.1"/>
    <property type="molecule type" value="Genomic_DNA"/>
</dbReference>
<dbReference type="AlphaFoldDB" id="A0A0G4J0D5"/>
<feature type="compositionally biased region" description="Basic and acidic residues" evidence="1">
    <location>
        <begin position="131"/>
        <end position="147"/>
    </location>
</feature>
<feature type="compositionally biased region" description="Basic residues" evidence="1">
    <location>
        <begin position="178"/>
        <end position="194"/>
    </location>
</feature>
<accession>A0A0G4J0D5</accession>
<reference evidence="2 3" key="1">
    <citation type="submission" date="2015-02" db="EMBL/GenBank/DDBJ databases">
        <authorList>
            <person name="Chooi Y.-H."/>
        </authorList>
    </citation>
    <scope>NUCLEOTIDE SEQUENCE [LARGE SCALE GENOMIC DNA]</scope>
    <source>
        <strain evidence="2">E3</strain>
    </source>
</reference>
<keyword evidence="3" id="KW-1185">Reference proteome</keyword>